<accession>A0ABU5DVL5</accession>
<dbReference type="Proteomes" id="UP001271769">
    <property type="component" value="Unassembled WGS sequence"/>
</dbReference>
<dbReference type="InterPro" id="IPR049059">
    <property type="entry name" value="NAD_Glu_DH_HM1"/>
</dbReference>
<name>A0ABU5DVL5_9PROT</name>
<dbReference type="Pfam" id="PF21074">
    <property type="entry name" value="GDH_C"/>
    <property type="match status" value="1"/>
</dbReference>
<proteinExistence type="predicted"/>
<dbReference type="PANTHER" id="PTHR43403:SF1">
    <property type="entry name" value="NAD-SPECIFIC GLUTAMATE DEHYDROGENASE"/>
    <property type="match status" value="1"/>
</dbReference>
<dbReference type="InterPro" id="IPR007780">
    <property type="entry name" value="NAD_Glu_DH_bac"/>
</dbReference>
<dbReference type="Pfam" id="PF05088">
    <property type="entry name" value="Bac_GDH_CD"/>
    <property type="match status" value="1"/>
</dbReference>
<dbReference type="PIRSF" id="PIRSF036761">
    <property type="entry name" value="GDH_Mll4104"/>
    <property type="match status" value="1"/>
</dbReference>
<dbReference type="SUPFAM" id="SSF53223">
    <property type="entry name" value="Aminoacid dehydrogenase-like, N-terminal domain"/>
    <property type="match status" value="1"/>
</dbReference>
<dbReference type="InterPro" id="IPR036291">
    <property type="entry name" value="NAD(P)-bd_dom_sf"/>
</dbReference>
<dbReference type="Pfam" id="PF21076">
    <property type="entry name" value="GDH_ACT2"/>
    <property type="match status" value="1"/>
</dbReference>
<feature type="domain" description="NAD-glutamate dehydrogenase ACT3" evidence="6">
    <location>
        <begin position="553"/>
        <end position="631"/>
    </location>
</feature>
<evidence type="ECO:0000259" key="6">
    <source>
        <dbReference type="Pfam" id="PF21077"/>
    </source>
</evidence>
<dbReference type="InterPro" id="IPR048381">
    <property type="entry name" value="GDH_C"/>
</dbReference>
<dbReference type="Gene3D" id="3.40.50.720">
    <property type="entry name" value="NAD(P)-binding Rossmann-like Domain"/>
    <property type="match status" value="1"/>
</dbReference>
<evidence type="ECO:0000259" key="2">
    <source>
        <dbReference type="Pfam" id="PF05088"/>
    </source>
</evidence>
<dbReference type="SUPFAM" id="SSF51735">
    <property type="entry name" value="NAD(P)-binding Rossmann-fold domains"/>
    <property type="match status" value="1"/>
</dbReference>
<dbReference type="EMBL" id="JAXCLX010000001">
    <property type="protein sequence ID" value="MDY0871258.1"/>
    <property type="molecule type" value="Genomic_DNA"/>
</dbReference>
<dbReference type="RefSeq" id="WP_320499659.1">
    <property type="nucleotide sequence ID" value="NZ_JAXCLX010000001.1"/>
</dbReference>
<feature type="domain" description="NAD-glutamate dehydrogenase catalytic" evidence="2">
    <location>
        <begin position="730"/>
        <end position="1223"/>
    </location>
</feature>
<dbReference type="InterPro" id="IPR046346">
    <property type="entry name" value="Aminoacid_DH-like_N_sf"/>
</dbReference>
<keyword evidence="1 7" id="KW-0560">Oxidoreductase</keyword>
<comment type="caution">
    <text evidence="7">The sequence shown here is derived from an EMBL/GenBank/DDBJ whole genome shotgun (WGS) entry which is preliminary data.</text>
</comment>
<feature type="domain" description="NAD-specific glutamate dehydrogenase C-terminal" evidence="3">
    <location>
        <begin position="1270"/>
        <end position="1604"/>
    </location>
</feature>
<evidence type="ECO:0000259" key="3">
    <source>
        <dbReference type="Pfam" id="PF21074"/>
    </source>
</evidence>
<keyword evidence="8" id="KW-1185">Reference proteome</keyword>
<dbReference type="InterPro" id="IPR049056">
    <property type="entry name" value="NAD_Glu_DH_HM3"/>
</dbReference>
<protein>
    <submittedName>
        <fullName evidence="7">NAD-glutamate dehydrogenase</fullName>
        <ecNumber evidence="7">1.4.1.2</ecNumber>
    </submittedName>
</protein>
<dbReference type="InterPro" id="IPR049062">
    <property type="entry name" value="NAD_Glu_DH_ACT2"/>
</dbReference>
<dbReference type="Pfam" id="PF21073">
    <property type="entry name" value="GDH_HM1"/>
    <property type="match status" value="1"/>
</dbReference>
<evidence type="ECO:0000259" key="4">
    <source>
        <dbReference type="Pfam" id="PF21075"/>
    </source>
</evidence>
<dbReference type="InterPro" id="IPR049058">
    <property type="entry name" value="NAD_Glu_DH_HM2"/>
</dbReference>
<dbReference type="Pfam" id="PF21075">
    <property type="entry name" value="GDH_ACT1"/>
    <property type="match status" value="1"/>
</dbReference>
<dbReference type="Pfam" id="PF21079">
    <property type="entry name" value="GDH_HM2"/>
    <property type="match status" value="1"/>
</dbReference>
<feature type="domain" description="NAD-glutamate dehydrogenase N-terminal ACT1" evidence="4">
    <location>
        <begin position="33"/>
        <end position="175"/>
    </location>
</feature>
<sequence length="1608" mass="178629">MRAEKLKTQLIDEVVRFVGERIERKRAALIETFIRQFYANVPQSDIAGESPEDLFSAALSLANFAQVRAPGQAKVRVFNPRIDEHGWRSTHTVVEVVNDDMPFLVDSLTAELNRLDLGVHLVIHPVLRATRDAKGQLTAIGAEDGQSGATVAESVMQLRVNQVATQEQLDTVKARMEIVLRDVRAAVTDWQKMRAKLATVIADAKKRKLPLPKEEVTEVSAFLDWINDDHFTFLGYREYTFAGEGDSVTYHIKKEAGLGVLADPETRVFEGMRNLDALPPDVRSFLTQPKMILVTKANLRSTVHRNVHLDTIGIKIFNDKGDVVGEHLFAGLFTSVAYNRSPWDIPLLRHKVETVSKRAGFNPQSHDGKALANILEIYPRDELFQVGIDELLETSLGILNLQDRQRVALFVRRDPYERFVSCFVYLPRDWQTTELRQRIQNILCKAFNGRVSNYFVHLTDSPLARVHLIIATKPGEIPPYDVKELEQLVADACRSWADHLKDALIEAKGEAEGLALQRRYGDAFPLGFEEYFNAHAAVSDIDRVEEALKFNKTAINLYRPVEAGSNELHLKLYKSGDKIALSNVLPSLENFGLKVISENPFDVRPVGQEQPIWIHAFTMVTADGREVDIAAIRDKFHEAYAKIWDGQMEDDGFNRLVITAGLGWRDITLVRAYCKYLRQAAIAFSQAYMEATLNANPGITRNIVQLFHVRNDPAFGDQRDEKSAQIVEKIGQKLDAVVNLDEDRILRRYLNAVQSTLRTNFYQPAADGGPKEYVSFKLDSAKIEELPLPRPLVEVFVYSPRAEAIHLRGGKVARGGIRWSDRREDFRTEILGLMKAQMVKNAVIVPVGSKGGFVVKRPVQGDRDAVMAEVVHCYKTLMRGLLDITDNLVGGAVKPPLKVVRHDGDDPYLVVAADKGTATFSDIANSVSRDYGFWLDDAFASGGSAGYDHKKMGITARGAWECVKRHFREFDHDIQNVDFTCVGVGDMSGDVFGNGMLLSEHTKLVAAFNHMHIFLDPNPDVKKSFAERQRLFNLPRSGWNDYDAKIISAGGGIFERKAKSIKLTPEVKQRFGFTQDQVTPNELIQLLLKAEIDLLFFGGIGTYVKSSDETHADVGDRANDAVRINAADLRARVIGEGANLGCTQRGRVEAALTGKRLNTDAVDNSAGVDTSDHEVNIKILINEAVAAGDLTLKQRDKLLAEMTDEVGALVLRDNYLQSQALSVAEAQSYTLLDQQGRFMRGLERAGRLDRAIEFLPDDETMRHRLTQRIGLTRSESAVLLAYSKMALYDELLPSDLPDDPQLADDLVTYFPKKLQEGYQPLIAKHRLRREIISTVVTNSLVNRMGATFIHVTKEKTGQSASAITRAYAITRGAFKLRDMWAAIQALDNKVSASVQTSMLIEINRLAEAATLWFLRNGEHPLDIAANIAGSAPGIAAIEAALPKIVSGADQAANQKRQGALQSAGVPEALARRISQLASLGTILDVVKIAAQTKIKVEDVAATYFAIGDQFNIDWLRNGAKGLIGDSHWQRLAVFAIIDDLNTHQRDLTGAVLANDLAQTGEKAIEGWKAGRSGALPRAEALFNDLRQTAKLELAMLAVANRALRSLLD</sequence>
<dbReference type="InterPro" id="IPR049064">
    <property type="entry name" value="NAD_Glu_DH_ACT3"/>
</dbReference>
<gene>
    <name evidence="7" type="ORF">SMD31_04975</name>
</gene>
<feature type="domain" description="NAD-glutamate dehydrogenase ACT2" evidence="5">
    <location>
        <begin position="409"/>
        <end position="496"/>
    </location>
</feature>
<organism evidence="7 8">
    <name type="scientific">Dongia rigui</name>
    <dbReference type="NCBI Taxonomy" id="940149"/>
    <lineage>
        <taxon>Bacteria</taxon>
        <taxon>Pseudomonadati</taxon>
        <taxon>Pseudomonadota</taxon>
        <taxon>Alphaproteobacteria</taxon>
        <taxon>Rhodospirillales</taxon>
        <taxon>Dongiaceae</taxon>
        <taxon>Dongia</taxon>
    </lineage>
</organism>
<dbReference type="PANTHER" id="PTHR43403">
    <property type="entry name" value="NAD-SPECIFIC GLUTAMATE DEHYDROGENASE"/>
    <property type="match status" value="1"/>
</dbReference>
<evidence type="ECO:0000313" key="7">
    <source>
        <dbReference type="EMBL" id="MDY0871258.1"/>
    </source>
</evidence>
<dbReference type="GO" id="GO:0004352">
    <property type="term" value="F:glutamate dehydrogenase (NAD+) activity"/>
    <property type="evidence" value="ECO:0007669"/>
    <property type="project" value="UniProtKB-EC"/>
</dbReference>
<dbReference type="InterPro" id="IPR028971">
    <property type="entry name" value="NAD-GDH_cat"/>
</dbReference>
<evidence type="ECO:0000313" key="8">
    <source>
        <dbReference type="Proteomes" id="UP001271769"/>
    </source>
</evidence>
<evidence type="ECO:0000259" key="5">
    <source>
        <dbReference type="Pfam" id="PF21076"/>
    </source>
</evidence>
<dbReference type="EC" id="1.4.1.2" evidence="7"/>
<dbReference type="Pfam" id="PF21078">
    <property type="entry name" value="GDH_HM3"/>
    <property type="match status" value="1"/>
</dbReference>
<dbReference type="InterPro" id="IPR024727">
    <property type="entry name" value="NAD_Glu_DH_N_ACT1"/>
</dbReference>
<dbReference type="Pfam" id="PF21077">
    <property type="entry name" value="GDH_ACT3"/>
    <property type="match status" value="1"/>
</dbReference>
<evidence type="ECO:0000256" key="1">
    <source>
        <dbReference type="ARBA" id="ARBA00023002"/>
    </source>
</evidence>
<reference evidence="7 8" key="1">
    <citation type="journal article" date="2013" name="Antonie Van Leeuwenhoek">
        <title>Dongia rigui sp. nov., isolated from freshwater of a large wetland in Korea.</title>
        <authorList>
            <person name="Baik K.S."/>
            <person name="Hwang Y.M."/>
            <person name="Choi J.S."/>
            <person name="Kwon J."/>
            <person name="Seong C.N."/>
        </authorList>
    </citation>
    <scope>NUCLEOTIDE SEQUENCE [LARGE SCALE GENOMIC DNA]</scope>
    <source>
        <strain evidence="7 8">04SU4-P</strain>
    </source>
</reference>